<dbReference type="OrthoDB" id="10069847at2759"/>
<reference evidence="2" key="1">
    <citation type="submission" date="2019-08" db="EMBL/GenBank/DDBJ databases">
        <title>The genome of the North American firefly Photinus pyralis.</title>
        <authorList>
            <consortium name="Photinus pyralis genome working group"/>
            <person name="Fallon T.R."/>
            <person name="Sander Lower S.E."/>
            <person name="Weng J.-K."/>
        </authorList>
    </citation>
    <scope>NUCLEOTIDE SEQUENCE</scope>
    <source>
        <strain evidence="2">TRF0915ILg1</strain>
        <tissue evidence="2">Whole body</tissue>
    </source>
</reference>
<dbReference type="EMBL" id="VTPC01090610">
    <property type="protein sequence ID" value="KAF2882519.1"/>
    <property type="molecule type" value="Genomic_DNA"/>
</dbReference>
<dbReference type="Pfam" id="PF20700">
    <property type="entry name" value="Mutator"/>
    <property type="match status" value="1"/>
</dbReference>
<organism evidence="2 3">
    <name type="scientific">Ignelater luminosus</name>
    <name type="common">Cucubano</name>
    <name type="synonym">Pyrophorus luminosus</name>
    <dbReference type="NCBI Taxonomy" id="2038154"/>
    <lineage>
        <taxon>Eukaryota</taxon>
        <taxon>Metazoa</taxon>
        <taxon>Ecdysozoa</taxon>
        <taxon>Arthropoda</taxon>
        <taxon>Hexapoda</taxon>
        <taxon>Insecta</taxon>
        <taxon>Pterygota</taxon>
        <taxon>Neoptera</taxon>
        <taxon>Endopterygota</taxon>
        <taxon>Coleoptera</taxon>
        <taxon>Polyphaga</taxon>
        <taxon>Elateriformia</taxon>
        <taxon>Elateroidea</taxon>
        <taxon>Elateridae</taxon>
        <taxon>Agrypninae</taxon>
        <taxon>Pyrophorini</taxon>
        <taxon>Ignelater</taxon>
    </lineage>
</organism>
<comment type="caution">
    <text evidence="2">The sequence shown here is derived from an EMBL/GenBank/DDBJ whole genome shotgun (WGS) entry which is preliminary data.</text>
</comment>
<dbReference type="AlphaFoldDB" id="A0A8K0C8E8"/>
<feature type="domain" description="Mutator-like transposase" evidence="1">
    <location>
        <begin position="1"/>
        <end position="91"/>
    </location>
</feature>
<name>A0A8K0C8E8_IGNLU</name>
<accession>A0A8K0C8E8</accession>
<dbReference type="Proteomes" id="UP000801492">
    <property type="component" value="Unassembled WGS sequence"/>
</dbReference>
<evidence type="ECO:0000313" key="2">
    <source>
        <dbReference type="EMBL" id="KAF2882519.1"/>
    </source>
</evidence>
<proteinExistence type="predicted"/>
<keyword evidence="3" id="KW-1185">Reference proteome</keyword>
<evidence type="ECO:0000313" key="3">
    <source>
        <dbReference type="Proteomes" id="UP000801492"/>
    </source>
</evidence>
<sequence length="140" mass="15621">MDMPTPSPKFYRKLVNDVGRVWEMQHQSEMKKAAEERKLAIEAGDIEEGIPFITVIVDGGWAKYSYGHGFLSLSGVRCIIGRRTKKLLYIGESRTSLESNLIDEGSGEEDYVSINNLPGNQLLAEAGINNVSSDDEEFYS</sequence>
<evidence type="ECO:0000259" key="1">
    <source>
        <dbReference type="Pfam" id="PF20700"/>
    </source>
</evidence>
<dbReference type="InterPro" id="IPR049012">
    <property type="entry name" value="Mutator_transp_dom"/>
</dbReference>
<protein>
    <recommendedName>
        <fullName evidence="1">Mutator-like transposase domain-containing protein</fullName>
    </recommendedName>
</protein>
<gene>
    <name evidence="2" type="ORF">ILUMI_23655</name>
</gene>